<dbReference type="InterPro" id="IPR003856">
    <property type="entry name" value="LPS_length_determ_N"/>
</dbReference>
<gene>
    <name evidence="9" type="ORF">LCGC14_2094670</name>
</gene>
<evidence type="ECO:0000313" key="9">
    <source>
        <dbReference type="EMBL" id="KKL71460.1"/>
    </source>
</evidence>
<dbReference type="AlphaFoldDB" id="A0A0F9GPT5"/>
<evidence type="ECO:0000256" key="5">
    <source>
        <dbReference type="ARBA" id="ARBA00023136"/>
    </source>
</evidence>
<feature type="compositionally biased region" description="Basic and acidic residues" evidence="6">
    <location>
        <begin position="1"/>
        <end position="10"/>
    </location>
</feature>
<evidence type="ECO:0000256" key="2">
    <source>
        <dbReference type="ARBA" id="ARBA00022475"/>
    </source>
</evidence>
<comment type="subcellular location">
    <subcellularLocation>
        <location evidence="1">Cell membrane</location>
        <topology evidence="1">Multi-pass membrane protein</topology>
    </subcellularLocation>
</comment>
<dbReference type="GO" id="GO:0004713">
    <property type="term" value="F:protein tyrosine kinase activity"/>
    <property type="evidence" value="ECO:0007669"/>
    <property type="project" value="TreeGrafter"/>
</dbReference>
<dbReference type="EMBL" id="LAZR01025586">
    <property type="protein sequence ID" value="KKL71460.1"/>
    <property type="molecule type" value="Genomic_DNA"/>
</dbReference>
<keyword evidence="5 7" id="KW-0472">Membrane</keyword>
<organism evidence="9">
    <name type="scientific">marine sediment metagenome</name>
    <dbReference type="NCBI Taxonomy" id="412755"/>
    <lineage>
        <taxon>unclassified sequences</taxon>
        <taxon>metagenomes</taxon>
        <taxon>ecological metagenomes</taxon>
    </lineage>
</organism>
<reference evidence="9" key="1">
    <citation type="journal article" date="2015" name="Nature">
        <title>Complex archaea that bridge the gap between prokaryotes and eukaryotes.</title>
        <authorList>
            <person name="Spang A."/>
            <person name="Saw J.H."/>
            <person name="Jorgensen S.L."/>
            <person name="Zaremba-Niedzwiedzka K."/>
            <person name="Martijn J."/>
            <person name="Lind A.E."/>
            <person name="van Eijk R."/>
            <person name="Schleper C."/>
            <person name="Guy L."/>
            <person name="Ettema T.J."/>
        </authorList>
    </citation>
    <scope>NUCLEOTIDE SEQUENCE</scope>
</reference>
<keyword evidence="4 7" id="KW-1133">Transmembrane helix</keyword>
<dbReference type="PANTHER" id="PTHR32309:SF13">
    <property type="entry name" value="FERRIC ENTEROBACTIN TRANSPORT PROTEIN FEPE"/>
    <property type="match status" value="1"/>
</dbReference>
<evidence type="ECO:0000256" key="7">
    <source>
        <dbReference type="SAM" id="Phobius"/>
    </source>
</evidence>
<feature type="transmembrane region" description="Helical" evidence="7">
    <location>
        <begin position="63"/>
        <end position="80"/>
    </location>
</feature>
<sequence length="267" mass="30116">MIRDDKEIHNAQRVSPESGVLTRRAENHPLRRLEDEQANKHDHSSAGEISRGLLHIIMRRRKLILATVVLFLVAALLYILKATPMYLSSSKLYVERTGLLAVLNSDMMIAESKNYLNTQAVRIKSRPIIAEAVSRGNLKSLKTFIGVDNLTVSLGKNLVVTAGSKDDIITVSYESPFPRDSAKIVNTIVKAYMDSHSRKRQARSRKLLKILEDEKKARNVDLQEVNRKLAKFRKENETLAFGTQQKSVIIERLLKLSGAVTDAEMEL</sequence>
<comment type="caution">
    <text evidence="9">The sequence shown here is derived from an EMBL/GenBank/DDBJ whole genome shotgun (WGS) entry which is preliminary data.</text>
</comment>
<keyword evidence="3 7" id="KW-0812">Transmembrane</keyword>
<feature type="non-terminal residue" evidence="9">
    <location>
        <position position="267"/>
    </location>
</feature>
<evidence type="ECO:0000259" key="8">
    <source>
        <dbReference type="Pfam" id="PF02706"/>
    </source>
</evidence>
<dbReference type="PANTHER" id="PTHR32309">
    <property type="entry name" value="TYROSINE-PROTEIN KINASE"/>
    <property type="match status" value="1"/>
</dbReference>
<evidence type="ECO:0000256" key="1">
    <source>
        <dbReference type="ARBA" id="ARBA00004651"/>
    </source>
</evidence>
<evidence type="ECO:0000256" key="3">
    <source>
        <dbReference type="ARBA" id="ARBA00022692"/>
    </source>
</evidence>
<dbReference type="InterPro" id="IPR050445">
    <property type="entry name" value="Bact_polysacc_biosynth/exp"/>
</dbReference>
<keyword evidence="2" id="KW-1003">Cell membrane</keyword>
<dbReference type="Pfam" id="PF02706">
    <property type="entry name" value="Wzz"/>
    <property type="match status" value="1"/>
</dbReference>
<evidence type="ECO:0000256" key="4">
    <source>
        <dbReference type="ARBA" id="ARBA00022989"/>
    </source>
</evidence>
<accession>A0A0F9GPT5</accession>
<evidence type="ECO:0000256" key="6">
    <source>
        <dbReference type="SAM" id="MobiDB-lite"/>
    </source>
</evidence>
<feature type="compositionally biased region" description="Basic and acidic residues" evidence="6">
    <location>
        <begin position="23"/>
        <end position="44"/>
    </location>
</feature>
<name>A0A0F9GPT5_9ZZZZ</name>
<feature type="domain" description="Polysaccharide chain length determinant N-terminal" evidence="8">
    <location>
        <begin position="52"/>
        <end position="134"/>
    </location>
</feature>
<dbReference type="GO" id="GO:0005886">
    <property type="term" value="C:plasma membrane"/>
    <property type="evidence" value="ECO:0007669"/>
    <property type="project" value="UniProtKB-SubCell"/>
</dbReference>
<protein>
    <recommendedName>
        <fullName evidence="8">Polysaccharide chain length determinant N-terminal domain-containing protein</fullName>
    </recommendedName>
</protein>
<feature type="region of interest" description="Disordered" evidence="6">
    <location>
        <begin position="1"/>
        <end position="44"/>
    </location>
</feature>
<proteinExistence type="predicted"/>